<name>A0A1V6Y3X2_PENNA</name>
<gene>
    <name evidence="1" type="ORF">PENNAL_c0038G08025</name>
</gene>
<reference evidence="2" key="1">
    <citation type="journal article" date="2017" name="Nat. Microbiol.">
        <title>Global analysis of biosynthetic gene clusters reveals vast potential of secondary metabolite production in Penicillium species.</title>
        <authorList>
            <person name="Nielsen J.C."/>
            <person name="Grijseels S."/>
            <person name="Prigent S."/>
            <person name="Ji B."/>
            <person name="Dainat J."/>
            <person name="Nielsen K.F."/>
            <person name="Frisvad J.C."/>
            <person name="Workman M."/>
            <person name="Nielsen J."/>
        </authorList>
    </citation>
    <scope>NUCLEOTIDE SEQUENCE [LARGE SCALE GENOMIC DNA]</scope>
    <source>
        <strain evidence="2">IBT 13039</strain>
    </source>
</reference>
<comment type="caution">
    <text evidence="1">The sequence shown here is derived from an EMBL/GenBank/DDBJ whole genome shotgun (WGS) entry which is preliminary data.</text>
</comment>
<evidence type="ECO:0000313" key="2">
    <source>
        <dbReference type="Proteomes" id="UP000191691"/>
    </source>
</evidence>
<accession>A0A1V6Y3X2</accession>
<evidence type="ECO:0000313" key="1">
    <source>
        <dbReference type="EMBL" id="OQE82074.1"/>
    </source>
</evidence>
<sequence length="105" mass="11823">MVKSSMHMSQNTINDTSTINITNFASSTIKGTTESMILDGKFHDHKDYMWGPVRGRTGLVPTQDTRTNGDEEFFGKWALDTREGDCLLTESETVAGNWTSTMRFH</sequence>
<protein>
    <submittedName>
        <fullName evidence="1">Uncharacterized protein</fullName>
    </submittedName>
</protein>
<dbReference type="AlphaFoldDB" id="A0A1V6Y3X2"/>
<organism evidence="1 2">
    <name type="scientific">Penicillium nalgiovense</name>
    <dbReference type="NCBI Taxonomy" id="60175"/>
    <lineage>
        <taxon>Eukaryota</taxon>
        <taxon>Fungi</taxon>
        <taxon>Dikarya</taxon>
        <taxon>Ascomycota</taxon>
        <taxon>Pezizomycotina</taxon>
        <taxon>Eurotiomycetes</taxon>
        <taxon>Eurotiomycetidae</taxon>
        <taxon>Eurotiales</taxon>
        <taxon>Aspergillaceae</taxon>
        <taxon>Penicillium</taxon>
    </lineage>
</organism>
<proteinExistence type="predicted"/>
<keyword evidence="2" id="KW-1185">Reference proteome</keyword>
<dbReference type="Proteomes" id="UP000191691">
    <property type="component" value="Unassembled WGS sequence"/>
</dbReference>
<dbReference type="EMBL" id="MOOB01000038">
    <property type="protein sequence ID" value="OQE82074.1"/>
    <property type="molecule type" value="Genomic_DNA"/>
</dbReference>